<organism evidence="1 2">
    <name type="scientific">Tritrichomonas musculus</name>
    <dbReference type="NCBI Taxonomy" id="1915356"/>
    <lineage>
        <taxon>Eukaryota</taxon>
        <taxon>Metamonada</taxon>
        <taxon>Parabasalia</taxon>
        <taxon>Tritrichomonadida</taxon>
        <taxon>Tritrichomonadidae</taxon>
        <taxon>Tritrichomonas</taxon>
    </lineage>
</organism>
<evidence type="ECO:0000313" key="1">
    <source>
        <dbReference type="EMBL" id="KAK8837007.1"/>
    </source>
</evidence>
<keyword evidence="2" id="KW-1185">Reference proteome</keyword>
<reference evidence="1 2" key="1">
    <citation type="submission" date="2024-04" db="EMBL/GenBank/DDBJ databases">
        <title>Tritrichomonas musculus Genome.</title>
        <authorList>
            <person name="Alves-Ferreira E."/>
            <person name="Grigg M."/>
            <person name="Lorenzi H."/>
            <person name="Galac M."/>
        </authorList>
    </citation>
    <scope>NUCLEOTIDE SEQUENCE [LARGE SCALE GENOMIC DNA]</scope>
    <source>
        <strain evidence="1 2">EAF2021</strain>
    </source>
</reference>
<proteinExistence type="predicted"/>
<name>A0ABR2GSU0_9EUKA</name>
<accession>A0ABR2GSU0</accession>
<dbReference type="Proteomes" id="UP001470230">
    <property type="component" value="Unassembled WGS sequence"/>
</dbReference>
<gene>
    <name evidence="1" type="ORF">M9Y10_037045</name>
</gene>
<sequence>MVTPCCIVQRGTENPDEAKCLFYNKMKVFTTPNAFITRSVFEKYLNEYVIKHIKKVRTEIGDSSAPALIIYDRRKAHLSQVLFTSCA</sequence>
<evidence type="ECO:0000313" key="2">
    <source>
        <dbReference type="Proteomes" id="UP001470230"/>
    </source>
</evidence>
<evidence type="ECO:0008006" key="3">
    <source>
        <dbReference type="Google" id="ProtNLM"/>
    </source>
</evidence>
<protein>
    <recommendedName>
        <fullName evidence="3">DDE-1 domain-containing protein</fullName>
    </recommendedName>
</protein>
<comment type="caution">
    <text evidence="1">The sequence shown here is derived from an EMBL/GenBank/DDBJ whole genome shotgun (WGS) entry which is preliminary data.</text>
</comment>
<dbReference type="EMBL" id="JAPFFF010000062">
    <property type="protein sequence ID" value="KAK8837007.1"/>
    <property type="molecule type" value="Genomic_DNA"/>
</dbReference>